<dbReference type="Proteomes" id="UP001187343">
    <property type="component" value="Unassembled WGS sequence"/>
</dbReference>
<accession>A0AA88Q571</accession>
<gene>
    <name evidence="1" type="ORF">Q8A67_004352</name>
</gene>
<evidence type="ECO:0000313" key="2">
    <source>
        <dbReference type="Proteomes" id="UP001187343"/>
    </source>
</evidence>
<comment type="caution">
    <text evidence="1">The sequence shown here is derived from an EMBL/GenBank/DDBJ whole genome shotgun (WGS) entry which is preliminary data.</text>
</comment>
<evidence type="ECO:0000313" key="1">
    <source>
        <dbReference type="EMBL" id="KAK2908515.1"/>
    </source>
</evidence>
<proteinExistence type="predicted"/>
<reference evidence="1" key="1">
    <citation type="submission" date="2023-08" db="EMBL/GenBank/DDBJ databases">
        <title>Chromosome-level Genome Assembly of mud carp (Cirrhinus molitorella).</title>
        <authorList>
            <person name="Liu H."/>
        </authorList>
    </citation>
    <scope>NUCLEOTIDE SEQUENCE</scope>
    <source>
        <strain evidence="1">Prfri</strain>
        <tissue evidence="1">Muscle</tissue>
    </source>
</reference>
<keyword evidence="2" id="KW-1185">Reference proteome</keyword>
<dbReference type="EMBL" id="JAUYZG010000004">
    <property type="protein sequence ID" value="KAK2908515.1"/>
    <property type="molecule type" value="Genomic_DNA"/>
</dbReference>
<sequence length="75" mass="8267">MDPRNGVGTLADVLGLAWKGELSQLFKAKPSTWFVDVTFPDSSVSLLVDTEAQEDITIGFSGLLCFMAWRRCVQT</sequence>
<name>A0AA88Q571_9TELE</name>
<protein>
    <submittedName>
        <fullName evidence="1">Uncharacterized protein</fullName>
    </submittedName>
</protein>
<organism evidence="1 2">
    <name type="scientific">Cirrhinus molitorella</name>
    <name type="common">mud carp</name>
    <dbReference type="NCBI Taxonomy" id="172907"/>
    <lineage>
        <taxon>Eukaryota</taxon>
        <taxon>Metazoa</taxon>
        <taxon>Chordata</taxon>
        <taxon>Craniata</taxon>
        <taxon>Vertebrata</taxon>
        <taxon>Euteleostomi</taxon>
        <taxon>Actinopterygii</taxon>
        <taxon>Neopterygii</taxon>
        <taxon>Teleostei</taxon>
        <taxon>Ostariophysi</taxon>
        <taxon>Cypriniformes</taxon>
        <taxon>Cyprinidae</taxon>
        <taxon>Labeoninae</taxon>
        <taxon>Labeonini</taxon>
        <taxon>Cirrhinus</taxon>
    </lineage>
</organism>
<dbReference type="AlphaFoldDB" id="A0AA88Q571"/>